<dbReference type="Gene3D" id="2.60.40.10">
    <property type="entry name" value="Immunoglobulins"/>
    <property type="match status" value="1"/>
</dbReference>
<dbReference type="InterPro" id="IPR013783">
    <property type="entry name" value="Ig-like_fold"/>
</dbReference>
<feature type="compositionally biased region" description="Basic residues" evidence="1">
    <location>
        <begin position="1"/>
        <end position="12"/>
    </location>
</feature>
<feature type="compositionally biased region" description="Polar residues" evidence="1">
    <location>
        <begin position="53"/>
        <end position="68"/>
    </location>
</feature>
<gene>
    <name evidence="2" type="ORF">B5807_07791</name>
</gene>
<accession>A0A1Y2LWG7</accession>
<protein>
    <recommendedName>
        <fullName evidence="4">AMP-activated protein kinase glycogen-binding domain-containing protein</fullName>
    </recommendedName>
</protein>
<dbReference type="CDD" id="cd02859">
    <property type="entry name" value="E_set_AMPKbeta_like_N"/>
    <property type="match status" value="1"/>
</dbReference>
<feature type="compositionally biased region" description="Basic and acidic residues" evidence="1">
    <location>
        <begin position="714"/>
        <end position="743"/>
    </location>
</feature>
<proteinExistence type="predicted"/>
<sequence>MPFRSRPRRHRLRDLWTGGREPSSTTDDIPRKADPIKPRLEPRPQLARRASDPFSQHMSPPPTLSSLATVPADASMQSEATITFTQPGVQPPVYVVTSLSSPPWVTLELKPSEDKTPSGDFVFEQKFANVSEGSYQYKIRIGEGHWVVDESKESATDENGNRNNVVHVKPAPAPTPLDRTLNAKDRLDRKDSTIGNNDSWPEPIPFVVVEKVEDKDPPDYGAIQSRTLARNVSKRATDPEPDFEATKKDSPLDLEALRAPEVDQVEPLDARAPLFRHESFQDSRERLPEAALDKIEEESAKSSTDPASSEDAINTPSAESQEDPQDADELGNGPLLPHETGFGEKKTELKAPLFSHETSLGAAETDEQDEFDQGPLLPHEIGFTSRSATNKSGYDEDEFDATPLLPHETGFASHMDSETTSKDSRLGSSDYGYEPEHYAPYGDHSDEDEDVGELNLAPTFSHEQDFHEVHEDDYVEPLLPHERGSASGSFSGSERSFSLSPMTYEGPSFSRDIDPGKDLFGRSTHSSFFRTRTNSSTLPDKLPRSDAEDNNLHEPGLEVFPVGREQILERVATIGHKLPEDETHAAPGSPDPSVLSQACSSVDLQTVKSYLSLASVREDEEEEDNEYESVGSPVVMGYRSRYSRKSDPCATPHPNDAKQLGFVPEETTDFESLEASGTGKTDESKDEGMNGFSDLDKTTILSTVTPALTPKALEVLEKENSSPHPESELRQRRESVKETRDSRAATTGFEKSDNEGSAVVDPPMVKSAAEKLTPNNGSESWKGARSVPASPCTNDCISEDGYVVVDYV</sequence>
<feature type="compositionally biased region" description="Basic and acidic residues" evidence="1">
    <location>
        <begin position="181"/>
        <end position="192"/>
    </location>
</feature>
<evidence type="ECO:0008006" key="4">
    <source>
        <dbReference type="Google" id="ProtNLM"/>
    </source>
</evidence>
<feature type="region of interest" description="Disordered" evidence="1">
    <location>
        <begin position="642"/>
        <end position="698"/>
    </location>
</feature>
<organism evidence="2 3">
    <name type="scientific">Epicoccum nigrum</name>
    <name type="common">Soil fungus</name>
    <name type="synonym">Epicoccum purpurascens</name>
    <dbReference type="NCBI Taxonomy" id="105696"/>
    <lineage>
        <taxon>Eukaryota</taxon>
        <taxon>Fungi</taxon>
        <taxon>Dikarya</taxon>
        <taxon>Ascomycota</taxon>
        <taxon>Pezizomycotina</taxon>
        <taxon>Dothideomycetes</taxon>
        <taxon>Pleosporomycetidae</taxon>
        <taxon>Pleosporales</taxon>
        <taxon>Pleosporineae</taxon>
        <taxon>Didymellaceae</taxon>
        <taxon>Epicoccum</taxon>
    </lineage>
</organism>
<keyword evidence="3" id="KW-1185">Reference proteome</keyword>
<reference evidence="2 3" key="1">
    <citation type="journal article" date="2017" name="Genome Announc.">
        <title>Genome sequence of the saprophytic ascomycete Epicoccum nigrum ICMP 19927 strain isolated from New Zealand.</title>
        <authorList>
            <person name="Fokin M."/>
            <person name="Fleetwood D."/>
            <person name="Weir B.S."/>
            <person name="Villas-Boas S.G."/>
        </authorList>
    </citation>
    <scope>NUCLEOTIDE SEQUENCE [LARGE SCALE GENOMIC DNA]</scope>
    <source>
        <strain evidence="2 3">ICMP 19927</strain>
    </source>
</reference>
<dbReference type="OMA" id="MATHATI"/>
<evidence type="ECO:0000313" key="2">
    <source>
        <dbReference type="EMBL" id="OSS48193.1"/>
    </source>
</evidence>
<dbReference type="EMBL" id="KZ107846">
    <property type="protein sequence ID" value="OSS48193.1"/>
    <property type="molecule type" value="Genomic_DNA"/>
</dbReference>
<feature type="compositionally biased region" description="Low complexity" evidence="1">
    <location>
        <begin position="485"/>
        <end position="500"/>
    </location>
</feature>
<feature type="compositionally biased region" description="Low complexity" evidence="1">
    <location>
        <begin position="524"/>
        <end position="537"/>
    </location>
</feature>
<feature type="region of interest" description="Disordered" evidence="1">
    <location>
        <begin position="1"/>
        <end position="72"/>
    </location>
</feature>
<dbReference type="STRING" id="105696.A0A1Y2LWG7"/>
<feature type="compositionally biased region" description="Basic and acidic residues" evidence="1">
    <location>
        <begin position="244"/>
        <end position="261"/>
    </location>
</feature>
<dbReference type="Proteomes" id="UP000193240">
    <property type="component" value="Unassembled WGS sequence"/>
</dbReference>
<name>A0A1Y2LWG7_EPING</name>
<dbReference type="AlphaFoldDB" id="A0A1Y2LWG7"/>
<dbReference type="InterPro" id="IPR014756">
    <property type="entry name" value="Ig_E-set"/>
</dbReference>
<dbReference type="SUPFAM" id="SSF81296">
    <property type="entry name" value="E set domains"/>
    <property type="match status" value="1"/>
</dbReference>
<evidence type="ECO:0000313" key="3">
    <source>
        <dbReference type="Proteomes" id="UP000193240"/>
    </source>
</evidence>
<feature type="region of interest" description="Disordered" evidence="1">
    <location>
        <begin position="524"/>
        <end position="563"/>
    </location>
</feature>
<feature type="region of interest" description="Disordered" evidence="1">
    <location>
        <begin position="154"/>
        <end position="462"/>
    </location>
</feature>
<feature type="compositionally biased region" description="Basic and acidic residues" evidence="1">
    <location>
        <begin position="275"/>
        <end position="300"/>
    </location>
</feature>
<feature type="compositionally biased region" description="Basic and acidic residues" evidence="1">
    <location>
        <begin position="415"/>
        <end position="425"/>
    </location>
</feature>
<feature type="region of interest" description="Disordered" evidence="1">
    <location>
        <begin position="479"/>
        <end position="503"/>
    </location>
</feature>
<evidence type="ECO:0000256" key="1">
    <source>
        <dbReference type="SAM" id="MobiDB-lite"/>
    </source>
</evidence>
<feature type="region of interest" description="Disordered" evidence="1">
    <location>
        <begin position="712"/>
        <end position="793"/>
    </location>
</feature>
<feature type="compositionally biased region" description="Basic and acidic residues" evidence="1">
    <location>
        <begin position="541"/>
        <end position="556"/>
    </location>
</feature>
<feature type="compositionally biased region" description="Polar residues" evidence="1">
    <location>
        <begin position="301"/>
        <end position="319"/>
    </location>
</feature>
<dbReference type="InParanoid" id="A0A1Y2LWG7"/>
<feature type="compositionally biased region" description="Basic and acidic residues" evidence="1">
    <location>
        <begin position="28"/>
        <end position="42"/>
    </location>
</feature>
<feature type="compositionally biased region" description="Acidic residues" evidence="1">
    <location>
        <begin position="320"/>
        <end position="329"/>
    </location>
</feature>